<evidence type="ECO:0000313" key="2">
    <source>
        <dbReference type="Proteomes" id="UP001163223"/>
    </source>
</evidence>
<accession>A0ACD4NIE2</accession>
<sequence length="59" mass="6241">MSAQSITFRSRAEREKEVLLVQNYREIGIAAIAAASQAVRSKPKADNDAAALPALAAAE</sequence>
<dbReference type="EMBL" id="CP113520">
    <property type="protein sequence ID" value="WAJ26604.1"/>
    <property type="molecule type" value="Genomic_DNA"/>
</dbReference>
<name>A0ACD4NIE2_9HYPH</name>
<gene>
    <name evidence="1" type="ORF">OXU80_17195</name>
</gene>
<reference evidence="1" key="1">
    <citation type="submission" date="2022-11" db="EMBL/GenBank/DDBJ databases">
        <title>beta-Carotene-producing bacterium, Jeongeuplla avenae sp. nov., alleviates the salt stress of Arabidopsis seedlings.</title>
        <authorList>
            <person name="Jiang L."/>
            <person name="Lee J."/>
        </authorList>
    </citation>
    <scope>NUCLEOTIDE SEQUENCE</scope>
    <source>
        <strain evidence="1">DY_R2A_6</strain>
    </source>
</reference>
<dbReference type="Proteomes" id="UP001163223">
    <property type="component" value="Chromosome"/>
</dbReference>
<protein>
    <submittedName>
        <fullName evidence="1">Uncharacterized protein</fullName>
    </submittedName>
</protein>
<evidence type="ECO:0000313" key="1">
    <source>
        <dbReference type="EMBL" id="WAJ26604.1"/>
    </source>
</evidence>
<keyword evidence="2" id="KW-1185">Reference proteome</keyword>
<proteinExistence type="predicted"/>
<organism evidence="1 2">
    <name type="scientific">Antarcticirhabdus aurantiaca</name>
    <dbReference type="NCBI Taxonomy" id="2606717"/>
    <lineage>
        <taxon>Bacteria</taxon>
        <taxon>Pseudomonadati</taxon>
        <taxon>Pseudomonadota</taxon>
        <taxon>Alphaproteobacteria</taxon>
        <taxon>Hyphomicrobiales</taxon>
        <taxon>Aurantimonadaceae</taxon>
        <taxon>Antarcticirhabdus</taxon>
    </lineage>
</organism>